<evidence type="ECO:0000259" key="1">
    <source>
        <dbReference type="Pfam" id="PF20150"/>
    </source>
</evidence>
<organism evidence="2 3">
    <name type="scientific">Botrytis tulipae</name>
    <dbReference type="NCBI Taxonomy" id="87230"/>
    <lineage>
        <taxon>Eukaryota</taxon>
        <taxon>Fungi</taxon>
        <taxon>Dikarya</taxon>
        <taxon>Ascomycota</taxon>
        <taxon>Pezizomycotina</taxon>
        <taxon>Leotiomycetes</taxon>
        <taxon>Helotiales</taxon>
        <taxon>Sclerotiniaceae</taxon>
        <taxon>Botrytis</taxon>
    </lineage>
</organism>
<evidence type="ECO:0000313" key="3">
    <source>
        <dbReference type="Proteomes" id="UP000297777"/>
    </source>
</evidence>
<evidence type="ECO:0000313" key="2">
    <source>
        <dbReference type="EMBL" id="TGO16261.1"/>
    </source>
</evidence>
<accession>A0A4Z1F448</accession>
<gene>
    <name evidence="2" type="ORF">BTUL_0030g00480</name>
</gene>
<proteinExistence type="predicted"/>
<dbReference type="PANTHER" id="PTHR35910:SF6">
    <property type="entry name" value="2EXR DOMAIN-CONTAINING PROTEIN"/>
    <property type="match status" value="1"/>
</dbReference>
<comment type="caution">
    <text evidence="2">The sequence shown here is derived from an EMBL/GenBank/DDBJ whole genome shotgun (WGS) entry which is preliminary data.</text>
</comment>
<dbReference type="Pfam" id="PF20150">
    <property type="entry name" value="2EXR"/>
    <property type="match status" value="1"/>
</dbReference>
<keyword evidence="3" id="KW-1185">Reference proteome</keyword>
<sequence>MPVKANFQRFPKLPAELRLRIWKFALPDSRIVLLQADNRFIEFREPKPKEKHLLPFYNKNSRPSYRHVSTLKSGHRVPAMLWTCIESRRVALKYYKIMFSILDDGYSGFARTYFDCSVDILYLNAKTFETPLEDPVDYQTQFENGLKSMDRAQLARVQNLCITSEGLNRRGLLASILSHFPRLVNLHIVVNHYHLTKCYPSSRTCNGIFCLEKNFTPEQHADLIFTEGHVDLIRNLNQYRINKTFPELHPRMRHFRQPAEIEELSIDEEKLENEMRPYSKHYTLSNIQFQSVMTRGLAAIEKQQWKEYLADILEARKEGNGGISRGIR</sequence>
<dbReference type="EMBL" id="PQXH01000030">
    <property type="protein sequence ID" value="TGO16261.1"/>
    <property type="molecule type" value="Genomic_DNA"/>
</dbReference>
<protein>
    <recommendedName>
        <fullName evidence="1">2EXR domain-containing protein</fullName>
    </recommendedName>
</protein>
<dbReference type="Proteomes" id="UP000297777">
    <property type="component" value="Unassembled WGS sequence"/>
</dbReference>
<feature type="domain" description="2EXR" evidence="1">
    <location>
        <begin position="7"/>
        <end position="121"/>
    </location>
</feature>
<reference evidence="2 3" key="1">
    <citation type="submission" date="2017-12" db="EMBL/GenBank/DDBJ databases">
        <title>Comparative genomics of Botrytis spp.</title>
        <authorList>
            <person name="Valero-Jimenez C.A."/>
            <person name="Tapia P."/>
            <person name="Veloso J."/>
            <person name="Silva-Moreno E."/>
            <person name="Staats M."/>
            <person name="Valdes J.H."/>
            <person name="Van Kan J.A.L."/>
        </authorList>
    </citation>
    <scope>NUCLEOTIDE SEQUENCE [LARGE SCALE GENOMIC DNA]</scope>
    <source>
        <strain evidence="2 3">Bt9001</strain>
    </source>
</reference>
<dbReference type="AlphaFoldDB" id="A0A4Z1F448"/>
<dbReference type="InterPro" id="IPR045518">
    <property type="entry name" value="2EXR"/>
</dbReference>
<name>A0A4Z1F448_9HELO</name>
<dbReference type="PANTHER" id="PTHR35910">
    <property type="entry name" value="2EXR DOMAIN-CONTAINING PROTEIN"/>
    <property type="match status" value="1"/>
</dbReference>
<dbReference type="OrthoDB" id="3491512at2759"/>